<dbReference type="Pfam" id="PF01928">
    <property type="entry name" value="CYTH"/>
    <property type="match status" value="1"/>
</dbReference>
<dbReference type="Gene3D" id="2.40.320.10">
    <property type="entry name" value="Hypothetical Protein Pfu-838710-001"/>
    <property type="match status" value="1"/>
</dbReference>
<dbReference type="PANTHER" id="PTHR40114:SF1">
    <property type="entry name" value="SLR0698 PROTEIN"/>
    <property type="match status" value="1"/>
</dbReference>
<comment type="caution">
    <text evidence="2">The sequence shown here is derived from an EMBL/GenBank/DDBJ whole genome shotgun (WGS) entry which is preliminary data.</text>
</comment>
<reference evidence="2" key="1">
    <citation type="submission" date="2013-08" db="EMBL/GenBank/DDBJ databases">
        <authorList>
            <person name="Mendez C."/>
            <person name="Richter M."/>
            <person name="Ferrer M."/>
            <person name="Sanchez J."/>
        </authorList>
    </citation>
    <scope>NUCLEOTIDE SEQUENCE</scope>
</reference>
<sequence>MKPEIERKFYVRSDEWRARVSREIPIRQGYIAEGPHLIVRVRLTDTDARLTLKTRSTGLVRQELEFEMSRADAQALLDGHVKGHVIEKTRYVTPDAGLIWEVDVFEGHNQGLVIAEVELESEHQVFERPCWVGTEITGQPQFYNSSLAEHPFSIWSERERGWVGL</sequence>
<proteinExistence type="predicted"/>
<dbReference type="PROSITE" id="PS51707">
    <property type="entry name" value="CYTH"/>
    <property type="match status" value="1"/>
</dbReference>
<dbReference type="PANTHER" id="PTHR40114">
    <property type="entry name" value="SLR0698 PROTEIN"/>
    <property type="match status" value="1"/>
</dbReference>
<protein>
    <submittedName>
        <fullName evidence="2">Uncharacterized conserved protein UCP016487, CYTH region</fullName>
    </submittedName>
</protein>
<gene>
    <name evidence="2" type="ORF">B1B_01446</name>
</gene>
<organism evidence="2">
    <name type="scientific">mine drainage metagenome</name>
    <dbReference type="NCBI Taxonomy" id="410659"/>
    <lineage>
        <taxon>unclassified sequences</taxon>
        <taxon>metagenomes</taxon>
        <taxon>ecological metagenomes</taxon>
    </lineage>
</organism>
<dbReference type="InterPro" id="IPR033469">
    <property type="entry name" value="CYTH-like_dom_sf"/>
</dbReference>
<reference evidence="2" key="2">
    <citation type="journal article" date="2014" name="ISME J.">
        <title>Microbial stratification in low pH oxic and suboxic macroscopic growths along an acid mine drainage.</title>
        <authorList>
            <person name="Mendez-Garcia C."/>
            <person name="Mesa V."/>
            <person name="Sprenger R.R."/>
            <person name="Richter M."/>
            <person name="Diez M.S."/>
            <person name="Solano J."/>
            <person name="Bargiela R."/>
            <person name="Golyshina O.V."/>
            <person name="Manteca A."/>
            <person name="Ramos J.L."/>
            <person name="Gallego J.R."/>
            <person name="Llorente I."/>
            <person name="Martins Dos Santos V.A."/>
            <person name="Jensen O.N."/>
            <person name="Pelaez A.I."/>
            <person name="Sanchez J."/>
            <person name="Ferrer M."/>
        </authorList>
    </citation>
    <scope>NUCLEOTIDE SEQUENCE</scope>
</reference>
<accession>T1C7F1</accession>
<dbReference type="InterPro" id="IPR012042">
    <property type="entry name" value="NeuTTM/CthTTM-like"/>
</dbReference>
<dbReference type="EMBL" id="AUZY01000977">
    <property type="protein sequence ID" value="EQD76808.1"/>
    <property type="molecule type" value="Genomic_DNA"/>
</dbReference>
<dbReference type="SMART" id="SM01118">
    <property type="entry name" value="CYTH"/>
    <property type="match status" value="1"/>
</dbReference>
<dbReference type="InterPro" id="IPR023577">
    <property type="entry name" value="CYTH_domain"/>
</dbReference>
<dbReference type="SUPFAM" id="SSF55154">
    <property type="entry name" value="CYTH-like phosphatases"/>
    <property type="match status" value="1"/>
</dbReference>
<evidence type="ECO:0000259" key="1">
    <source>
        <dbReference type="PROSITE" id="PS51707"/>
    </source>
</evidence>
<dbReference type="PIRSF" id="PIRSF016487">
    <property type="entry name" value="CYTH_UCP016487"/>
    <property type="match status" value="1"/>
</dbReference>
<evidence type="ECO:0000313" key="2">
    <source>
        <dbReference type="EMBL" id="EQD76808.1"/>
    </source>
</evidence>
<dbReference type="AlphaFoldDB" id="T1C7F1"/>
<feature type="domain" description="CYTH" evidence="1">
    <location>
        <begin position="2"/>
        <end position="149"/>
    </location>
</feature>
<dbReference type="CDD" id="cd07891">
    <property type="entry name" value="CYTH-like_CthTTM-like_1"/>
    <property type="match status" value="1"/>
</dbReference>
<name>T1C7F1_9ZZZZ</name>